<reference evidence="3 4" key="1">
    <citation type="journal article" date="2016" name="PLoS Pathog.">
        <title>Biosynthesis of antibiotic leucinostatins in bio-control fungus Purpureocillium lilacinum and their inhibition on phytophthora revealed by genome mining.</title>
        <authorList>
            <person name="Wang G."/>
            <person name="Liu Z."/>
            <person name="Lin R."/>
            <person name="Li E."/>
            <person name="Mao Z."/>
            <person name="Ling J."/>
            <person name="Yang Y."/>
            <person name="Yin W.B."/>
            <person name="Xie B."/>
        </authorList>
    </citation>
    <scope>NUCLEOTIDE SEQUENCE [LARGE SCALE GENOMIC DNA]</scope>
    <source>
        <strain evidence="3">170</strain>
    </source>
</reference>
<name>A0A179F325_METCM</name>
<dbReference type="PANTHER" id="PTHR31956">
    <property type="entry name" value="NON-SPECIFIC PHOSPHOLIPASE C4-RELATED"/>
    <property type="match status" value="1"/>
</dbReference>
<feature type="signal peptide" evidence="2">
    <location>
        <begin position="1"/>
        <end position="20"/>
    </location>
</feature>
<feature type="chain" id="PRO_5008101168" evidence="2">
    <location>
        <begin position="21"/>
        <end position="654"/>
    </location>
</feature>
<dbReference type="GeneID" id="28852385"/>
<dbReference type="AlphaFoldDB" id="A0A179F325"/>
<dbReference type="Proteomes" id="UP000078397">
    <property type="component" value="Unassembled WGS sequence"/>
</dbReference>
<keyword evidence="4" id="KW-1185">Reference proteome</keyword>
<keyword evidence="2" id="KW-0732">Signal</keyword>
<dbReference type="OrthoDB" id="5135119at2759"/>
<accession>A0A179F325</accession>
<dbReference type="PANTHER" id="PTHR31956:SF1">
    <property type="entry name" value="NON-SPECIFIC PHOSPHOLIPASE C1"/>
    <property type="match status" value="1"/>
</dbReference>
<dbReference type="CDD" id="cd16014">
    <property type="entry name" value="PLC"/>
    <property type="match status" value="1"/>
</dbReference>
<evidence type="ECO:0000256" key="2">
    <source>
        <dbReference type="SAM" id="SignalP"/>
    </source>
</evidence>
<evidence type="ECO:0000313" key="4">
    <source>
        <dbReference type="Proteomes" id="UP000078397"/>
    </source>
</evidence>
<comment type="caution">
    <text evidence="3">The sequence shown here is derived from an EMBL/GenBank/DDBJ whole genome shotgun (WGS) entry which is preliminary data.</text>
</comment>
<evidence type="ECO:0000256" key="1">
    <source>
        <dbReference type="ARBA" id="ARBA00022801"/>
    </source>
</evidence>
<proteinExistence type="predicted"/>
<keyword evidence="1" id="KW-0378">Hydrolase</keyword>
<dbReference type="EMBL" id="LSBJ02000004">
    <property type="protein sequence ID" value="OAQ59824.1"/>
    <property type="molecule type" value="Genomic_DNA"/>
</dbReference>
<protein>
    <submittedName>
        <fullName evidence="3">Non-hemolytic phospholipase C</fullName>
    </submittedName>
</protein>
<dbReference type="RefSeq" id="XP_018137785.1">
    <property type="nucleotide sequence ID" value="XM_018288391.1"/>
</dbReference>
<dbReference type="STRING" id="1380566.A0A179F325"/>
<dbReference type="InterPro" id="IPR007312">
    <property type="entry name" value="Phosphoesterase"/>
</dbReference>
<dbReference type="Gene3D" id="3.40.720.10">
    <property type="entry name" value="Alkaline Phosphatase, subunit A"/>
    <property type="match status" value="2"/>
</dbReference>
<dbReference type="GO" id="GO:0042578">
    <property type="term" value="F:phosphoric ester hydrolase activity"/>
    <property type="evidence" value="ECO:0007669"/>
    <property type="project" value="UniProtKB-ARBA"/>
</dbReference>
<sequence length="654" mass="71487">MYLKPCHSVLALVLPLAAQAGSLKDVKHIVLFMQENRAFDHYFGTMAGVRGFADPNVQVNPDGKSTFEQPIPPQNGVSVLKPWHINYLGGDWISATQCMGAGDNGWSTMHSAYNGGLGNNWAQADGPYSLGYFKREDVPTHFDIAEGWTVADMASQSILAATDPNRITWMSGSVNIPGSPTNPDGKGGMIIDNSATPGCEAPGLNCFPFVWKTFPEYLEDAGISWQVWQDFDNFEDNMLAYFEQYQLAKNGSSLRNKGNSYPGLDAFYKAAGTGTLPQISWIVGPQEQSEHAPNLPRDGAWLQKKVVDAITNSPAYKETVLIISYDEQGGWADHVVPVVAPKGTAGEWLKDPYSQFGDVPLGPGWRTPRFIISPWTRGGHVFTEFADHTSDIQFIEEWAAAHGYEGVRSKAVTQWRRDHMSNLVNAFDFDKPDLSKPHITAVDTPASLPDDGSHWSGNLSLGSLTGPWVGAAKCLQDHKSNKPPVPYGVKNANQNMSQLVEDGFKQVRGELTEGRHLTFEMFGLALSNINGAFTGISLATKAHDDPKQRWIIHTVGGPGAGNQFYIQSAWDNKYIAGFPLIGQLTSNIKKAQAFTITYNPKGSKYSLTIASKPDTYVKLSPNAKRRSNGLSVSASINWEAGFGGFSVYSVSYST</sequence>
<dbReference type="InterPro" id="IPR017850">
    <property type="entry name" value="Alkaline_phosphatase_core_sf"/>
</dbReference>
<dbReference type="KEGG" id="pchm:VFPPC_09934"/>
<evidence type="ECO:0000313" key="3">
    <source>
        <dbReference type="EMBL" id="OAQ59824.1"/>
    </source>
</evidence>
<dbReference type="Pfam" id="PF04185">
    <property type="entry name" value="Phosphoesterase"/>
    <property type="match status" value="1"/>
</dbReference>
<gene>
    <name evidence="3" type="ORF">VFPPC_09934</name>
</gene>
<organism evidence="3 4">
    <name type="scientific">Pochonia chlamydosporia 170</name>
    <dbReference type="NCBI Taxonomy" id="1380566"/>
    <lineage>
        <taxon>Eukaryota</taxon>
        <taxon>Fungi</taxon>
        <taxon>Dikarya</taxon>
        <taxon>Ascomycota</taxon>
        <taxon>Pezizomycotina</taxon>
        <taxon>Sordariomycetes</taxon>
        <taxon>Hypocreomycetidae</taxon>
        <taxon>Hypocreales</taxon>
        <taxon>Clavicipitaceae</taxon>
        <taxon>Pochonia</taxon>
    </lineage>
</organism>